<comment type="caution">
    <text evidence="1">The sequence shown here is derived from an EMBL/GenBank/DDBJ whole genome shotgun (WGS) entry which is preliminary data.</text>
</comment>
<evidence type="ECO:0000313" key="2">
    <source>
        <dbReference type="Proteomes" id="UP000654075"/>
    </source>
</evidence>
<protein>
    <submittedName>
        <fullName evidence="1">Uncharacterized protein</fullName>
    </submittedName>
</protein>
<organism evidence="1 2">
    <name type="scientific">Polarella glacialis</name>
    <name type="common">Dinoflagellate</name>
    <dbReference type="NCBI Taxonomy" id="89957"/>
    <lineage>
        <taxon>Eukaryota</taxon>
        <taxon>Sar</taxon>
        <taxon>Alveolata</taxon>
        <taxon>Dinophyceae</taxon>
        <taxon>Suessiales</taxon>
        <taxon>Suessiaceae</taxon>
        <taxon>Polarella</taxon>
    </lineage>
</organism>
<keyword evidence="2" id="KW-1185">Reference proteome</keyword>
<gene>
    <name evidence="1" type="ORF">PGLA1383_LOCUS30006</name>
</gene>
<accession>A0A813FIC6</accession>
<dbReference type="Proteomes" id="UP000654075">
    <property type="component" value="Unassembled WGS sequence"/>
</dbReference>
<evidence type="ECO:0000313" key="1">
    <source>
        <dbReference type="EMBL" id="CAE8612211.1"/>
    </source>
</evidence>
<dbReference type="EMBL" id="CAJNNV010025097">
    <property type="protein sequence ID" value="CAE8612211.1"/>
    <property type="molecule type" value="Genomic_DNA"/>
</dbReference>
<dbReference type="AlphaFoldDB" id="A0A813FIC6"/>
<reference evidence="1" key="1">
    <citation type="submission" date="2021-02" db="EMBL/GenBank/DDBJ databases">
        <authorList>
            <person name="Dougan E. K."/>
            <person name="Rhodes N."/>
            <person name="Thang M."/>
            <person name="Chan C."/>
        </authorList>
    </citation>
    <scope>NUCLEOTIDE SEQUENCE</scope>
</reference>
<name>A0A813FIC6_POLGL</name>
<proteinExistence type="predicted"/>
<sequence>MAGEVMRLAPWLHAEDIVEAAGWLAAEPLTLRGAPLRRLLRELESTDQHFLTDAMASEAWILQTRDKLAPGVAETAVAEQLWSPRHSLTLSGSWSPPEFQGSSPLQWRLARHLAQSSNALVLSSWST</sequence>